<dbReference type="SUPFAM" id="SSF48403">
    <property type="entry name" value="Ankyrin repeat"/>
    <property type="match status" value="1"/>
</dbReference>
<evidence type="ECO:0000313" key="2">
    <source>
        <dbReference type="Proteomes" id="UP000310108"/>
    </source>
</evidence>
<dbReference type="EMBL" id="PJEX01000380">
    <property type="protein sequence ID" value="TKW50572.1"/>
    <property type="molecule type" value="Genomic_DNA"/>
</dbReference>
<dbReference type="InterPro" id="IPR036770">
    <property type="entry name" value="Ankyrin_rpt-contain_sf"/>
</dbReference>
<keyword evidence="2" id="KW-1185">Reference proteome</keyword>
<comment type="caution">
    <text evidence="1">The sequence shown here is derived from an EMBL/GenBank/DDBJ whole genome shotgun (WGS) entry which is preliminary data.</text>
</comment>
<proteinExistence type="predicted"/>
<dbReference type="PANTHER" id="PTHR24198:SF165">
    <property type="entry name" value="ANKYRIN REPEAT-CONTAINING PROTEIN-RELATED"/>
    <property type="match status" value="1"/>
</dbReference>
<dbReference type="AlphaFoldDB" id="A0A4U6X576"/>
<sequence length="488" mass="54156">MDVNLASPVGTPMQCAVQGLHASVDLSEDEYIELLPFTADDEGYGMGATAKTISCLKQAGAVFPSRCTYPFPGQTLYDVAFEVAYIRNTLFLPMTLLRLGVPLRERDLVNAAAFFKKIAYNSSWKYASLRPFLESMNDSVAPSALEIRLHRLVWDQAVSYNLDFVRQPTMIDTRIYMTEDDLRQQAITAVKRGNSPVLRQVLNDPRFEASTCVSEDDNSLLHLAMASPMCTVTSLIVKELLNAGCDVSKTNIFDEQPIHLWGDDLDYDDDTNDDTDDDAGWDTTNTYYEVVKMLKDNGATCLAQDAKGRNALHVHAGWPQGLKVLLEHFADDINKAMEAVDRNGYTPLTQCLKDEEVDSASILVKRVILTPEMVCCLTHILSLAASANATDLFEALSRLEIMENTTLAFGDSPLHHLSCHAPVNFVRRLKSIYPGACSHPDDVSGKTPLELYLELCLETDRVIDFNLTIVEELSNSEPPITTLVQGDI</sequence>
<name>A0A4U6X576_9PEZI</name>
<gene>
    <name evidence="1" type="ORF">CTA1_12261</name>
</gene>
<protein>
    <recommendedName>
        <fullName evidence="3">Ankyrin repeat protein</fullName>
    </recommendedName>
</protein>
<dbReference type="OrthoDB" id="4850615at2759"/>
<dbReference type="Gene3D" id="1.25.40.20">
    <property type="entry name" value="Ankyrin repeat-containing domain"/>
    <property type="match status" value="1"/>
</dbReference>
<dbReference type="PANTHER" id="PTHR24198">
    <property type="entry name" value="ANKYRIN REPEAT AND PROTEIN KINASE DOMAIN-CONTAINING PROTEIN"/>
    <property type="match status" value="1"/>
</dbReference>
<dbReference type="STRING" id="1306861.A0A4U6X576"/>
<dbReference type="Proteomes" id="UP000310108">
    <property type="component" value="Unassembled WGS sequence"/>
</dbReference>
<organism evidence="1 2">
    <name type="scientific">Colletotrichum tanaceti</name>
    <dbReference type="NCBI Taxonomy" id="1306861"/>
    <lineage>
        <taxon>Eukaryota</taxon>
        <taxon>Fungi</taxon>
        <taxon>Dikarya</taxon>
        <taxon>Ascomycota</taxon>
        <taxon>Pezizomycotina</taxon>
        <taxon>Sordariomycetes</taxon>
        <taxon>Hypocreomycetidae</taxon>
        <taxon>Glomerellales</taxon>
        <taxon>Glomerellaceae</taxon>
        <taxon>Colletotrichum</taxon>
        <taxon>Colletotrichum destructivum species complex</taxon>
    </lineage>
</organism>
<reference evidence="1 2" key="1">
    <citation type="journal article" date="2019" name="PLoS ONE">
        <title>Comparative genome analysis indicates high evolutionary potential of pathogenicity genes in Colletotrichum tanaceti.</title>
        <authorList>
            <person name="Lelwala R.V."/>
            <person name="Korhonen P.K."/>
            <person name="Young N.D."/>
            <person name="Scott J.B."/>
            <person name="Ades P.A."/>
            <person name="Gasser R.B."/>
            <person name="Taylor P.W.J."/>
        </authorList>
    </citation>
    <scope>NUCLEOTIDE SEQUENCE [LARGE SCALE GENOMIC DNA]</scope>
    <source>
        <strain evidence="1">BRIP57314</strain>
    </source>
</reference>
<evidence type="ECO:0008006" key="3">
    <source>
        <dbReference type="Google" id="ProtNLM"/>
    </source>
</evidence>
<evidence type="ECO:0000313" key="1">
    <source>
        <dbReference type="EMBL" id="TKW50572.1"/>
    </source>
</evidence>
<accession>A0A4U6X576</accession>